<dbReference type="EMBL" id="JANBOI010003211">
    <property type="protein sequence ID" value="KAJ1718785.1"/>
    <property type="molecule type" value="Genomic_DNA"/>
</dbReference>
<dbReference type="SUPFAM" id="SSF56112">
    <property type="entry name" value="Protein kinase-like (PK-like)"/>
    <property type="match status" value="1"/>
</dbReference>
<dbReference type="Proteomes" id="UP001143981">
    <property type="component" value="Unassembled WGS sequence"/>
</dbReference>
<protein>
    <recommendedName>
        <fullName evidence="3">Protein kinase domain-containing protein</fullName>
    </recommendedName>
</protein>
<sequence length="143" mass="15711">GIVYRGAHNGEPAAFKCCPADSNDTVDELAGDVANYRRLESLQGMVVPRVYDHEPRVDAIDEQCPLAARQAMKEARRMVHCLGVCHGYACGENILFENDLGCPGALRPRLIDFARGVADPDADDIAVDLHNWDIELGRPGRPR</sequence>
<evidence type="ECO:0000313" key="1">
    <source>
        <dbReference type="EMBL" id="KAJ1718785.1"/>
    </source>
</evidence>
<dbReference type="AlphaFoldDB" id="A0A9W7XVD5"/>
<dbReference type="InterPro" id="IPR011009">
    <property type="entry name" value="Kinase-like_dom_sf"/>
</dbReference>
<accession>A0A9W7XVD5</accession>
<reference evidence="1" key="1">
    <citation type="submission" date="2022-07" db="EMBL/GenBank/DDBJ databases">
        <title>Phylogenomic reconstructions and comparative analyses of Kickxellomycotina fungi.</title>
        <authorList>
            <person name="Reynolds N.K."/>
            <person name="Stajich J.E."/>
            <person name="Barry K."/>
            <person name="Grigoriev I.V."/>
            <person name="Crous P."/>
            <person name="Smith M.E."/>
        </authorList>
    </citation>
    <scope>NUCLEOTIDE SEQUENCE</scope>
    <source>
        <strain evidence="1">BCRC 34381</strain>
    </source>
</reference>
<feature type="non-terminal residue" evidence="1">
    <location>
        <position position="143"/>
    </location>
</feature>
<evidence type="ECO:0000313" key="2">
    <source>
        <dbReference type="Proteomes" id="UP001143981"/>
    </source>
</evidence>
<gene>
    <name evidence="1" type="ORF">LPJ61_006474</name>
</gene>
<dbReference type="OrthoDB" id="10020333at2759"/>
<keyword evidence="2" id="KW-1185">Reference proteome</keyword>
<evidence type="ECO:0008006" key="3">
    <source>
        <dbReference type="Google" id="ProtNLM"/>
    </source>
</evidence>
<organism evidence="1 2">
    <name type="scientific">Coemansia biformis</name>
    <dbReference type="NCBI Taxonomy" id="1286918"/>
    <lineage>
        <taxon>Eukaryota</taxon>
        <taxon>Fungi</taxon>
        <taxon>Fungi incertae sedis</taxon>
        <taxon>Zoopagomycota</taxon>
        <taxon>Kickxellomycotina</taxon>
        <taxon>Kickxellomycetes</taxon>
        <taxon>Kickxellales</taxon>
        <taxon>Kickxellaceae</taxon>
        <taxon>Coemansia</taxon>
    </lineage>
</organism>
<proteinExistence type="predicted"/>
<feature type="non-terminal residue" evidence="1">
    <location>
        <position position="1"/>
    </location>
</feature>
<comment type="caution">
    <text evidence="1">The sequence shown here is derived from an EMBL/GenBank/DDBJ whole genome shotgun (WGS) entry which is preliminary data.</text>
</comment>
<name>A0A9W7XVD5_9FUNG</name>